<dbReference type="AlphaFoldDB" id="A0A844Z3N3"/>
<dbReference type="InterPro" id="IPR010332">
    <property type="entry name" value="ATPase_terminase-su_N"/>
</dbReference>
<gene>
    <name evidence="2" type="ORF">GRI99_18315</name>
</gene>
<dbReference type="SUPFAM" id="SSF46689">
    <property type="entry name" value="Homeodomain-like"/>
    <property type="match status" value="1"/>
</dbReference>
<organism evidence="2 3">
    <name type="scientific">Alteraurantiacibacter buctensis</name>
    <dbReference type="NCBI Taxonomy" id="1503981"/>
    <lineage>
        <taxon>Bacteria</taxon>
        <taxon>Pseudomonadati</taxon>
        <taxon>Pseudomonadota</taxon>
        <taxon>Alphaproteobacteria</taxon>
        <taxon>Sphingomonadales</taxon>
        <taxon>Erythrobacteraceae</taxon>
        <taxon>Alteraurantiacibacter</taxon>
    </lineage>
</organism>
<dbReference type="Proteomes" id="UP000466966">
    <property type="component" value="Unassembled WGS sequence"/>
</dbReference>
<accession>A0A844Z3N3</accession>
<sequence>MHCATPPDPNEDQLAEIQLRRMARSFYWKGWPLREIARELDVNYNTVASWKRREKWDKAAPVDVIEDRLEAKIATLLDKEPFTEGDMKRVDFLMRQLERTARVKKYSASGKEGDLNPKIEKRNDDAAKAKRADKRKNFLTLDQWQALLDDFEKWRFEYQDIWWDNRDQRTRKIRKARQIGATV</sequence>
<dbReference type="Pfam" id="PF06056">
    <property type="entry name" value="Terminase_5"/>
    <property type="match status" value="1"/>
</dbReference>
<reference evidence="2 3" key="1">
    <citation type="submission" date="2019-12" db="EMBL/GenBank/DDBJ databases">
        <title>Genomic-based taxomic classification of the family Erythrobacteraceae.</title>
        <authorList>
            <person name="Xu L."/>
        </authorList>
    </citation>
    <scope>NUCLEOTIDE SEQUENCE [LARGE SCALE GENOMIC DNA]</scope>
    <source>
        <strain evidence="2 3">M0322</strain>
    </source>
</reference>
<keyword evidence="3" id="KW-1185">Reference proteome</keyword>
<proteinExistence type="predicted"/>
<evidence type="ECO:0000313" key="2">
    <source>
        <dbReference type="EMBL" id="MXO73571.1"/>
    </source>
</evidence>
<comment type="caution">
    <text evidence="2">The sequence shown here is derived from an EMBL/GenBank/DDBJ whole genome shotgun (WGS) entry which is preliminary data.</text>
</comment>
<protein>
    <submittedName>
        <fullName evidence="2">Terminase</fullName>
    </submittedName>
</protein>
<dbReference type="EMBL" id="WTYV01000015">
    <property type="protein sequence ID" value="MXO73571.1"/>
    <property type="molecule type" value="Genomic_DNA"/>
</dbReference>
<evidence type="ECO:0000259" key="1">
    <source>
        <dbReference type="Pfam" id="PF06056"/>
    </source>
</evidence>
<dbReference type="InterPro" id="IPR009057">
    <property type="entry name" value="Homeodomain-like_sf"/>
</dbReference>
<feature type="domain" description="Terminase ATPase subunit N-terminal" evidence="1">
    <location>
        <begin position="19"/>
        <end position="74"/>
    </location>
</feature>
<evidence type="ECO:0000313" key="3">
    <source>
        <dbReference type="Proteomes" id="UP000466966"/>
    </source>
</evidence>
<name>A0A844Z3N3_9SPHN</name>
<feature type="non-terminal residue" evidence="2">
    <location>
        <position position="183"/>
    </location>
</feature>